<keyword evidence="10" id="KW-1185">Reference proteome</keyword>
<dbReference type="CDD" id="cd07061">
    <property type="entry name" value="HP_HAP_like"/>
    <property type="match status" value="1"/>
</dbReference>
<evidence type="ECO:0000256" key="3">
    <source>
        <dbReference type="ARBA" id="ARBA00012646"/>
    </source>
</evidence>
<sequence length="395" mass="45846">MTIAPLVPLLLLLVCSNFWALGEAKGLPPLENVAKFNEDDYQLEMVQVLFRHGARTAIGCEAILIPNNSEAYYQPWGYSQLTNVGMKQEYRIGQMLRRRYDDFLGDQYRPRDVYAYSSDYSRTKASLELALAALYPPKGEQIWNPDLDWMPIAVNSNPRQLDILMKPRFCPKFIATLQQLYNTTEVRRTLAEFADVIDLMKSRYENFTFMNIICAYNFLLIQKDLQLALPDWYTDEIYEKIQRANEFYLATLSWTRELKRLNGGTLVRQFLENMRLARRKLYMYASHDKNLHAVVAAHNLTLGQYPDYGSAVIMEKLKDGENNRYVRLLLWIGEPKKLMHLEMPGCAEICPLSRYEELLAPIVPTDEDMRCLFQGLEPKDLERIFDTDSVEPGSA</sequence>
<dbReference type="InterPro" id="IPR050645">
    <property type="entry name" value="Histidine_acid_phosphatase"/>
</dbReference>
<evidence type="ECO:0000256" key="2">
    <source>
        <dbReference type="ARBA" id="ARBA00005375"/>
    </source>
</evidence>
<gene>
    <name evidence="9" type="ORF">TKK_012319</name>
</gene>
<reference evidence="9 10" key="1">
    <citation type="journal article" date="2024" name="bioRxiv">
        <title>A reference genome for Trichogramma kaykai: A tiny desert-dwelling parasitoid wasp with competing sex-ratio distorters.</title>
        <authorList>
            <person name="Culotta J."/>
            <person name="Lindsey A.R."/>
        </authorList>
    </citation>
    <scope>NUCLEOTIDE SEQUENCE [LARGE SCALE GENOMIC DNA]</scope>
    <source>
        <strain evidence="9 10">KSX58</strain>
    </source>
</reference>
<evidence type="ECO:0000256" key="4">
    <source>
        <dbReference type="ARBA" id="ARBA00022729"/>
    </source>
</evidence>
<feature type="signal peptide" evidence="8">
    <location>
        <begin position="1"/>
        <end position="24"/>
    </location>
</feature>
<proteinExistence type="inferred from homology"/>
<dbReference type="Gene3D" id="3.40.50.1240">
    <property type="entry name" value="Phosphoglycerate mutase-like"/>
    <property type="match status" value="1"/>
</dbReference>
<comment type="catalytic activity">
    <reaction evidence="1">
        <text>a phosphate monoester + H2O = an alcohol + phosphate</text>
        <dbReference type="Rhea" id="RHEA:15017"/>
        <dbReference type="ChEBI" id="CHEBI:15377"/>
        <dbReference type="ChEBI" id="CHEBI:30879"/>
        <dbReference type="ChEBI" id="CHEBI:43474"/>
        <dbReference type="ChEBI" id="CHEBI:67140"/>
        <dbReference type="EC" id="3.1.3.2"/>
    </reaction>
</comment>
<dbReference type="EC" id="3.1.3.2" evidence="3"/>
<keyword evidence="4 8" id="KW-0732">Signal</keyword>
<dbReference type="Pfam" id="PF00328">
    <property type="entry name" value="His_Phos_2"/>
    <property type="match status" value="1"/>
</dbReference>
<name>A0ABD2WK37_9HYME</name>
<comment type="similarity">
    <text evidence="2">Belongs to the histidine acid phosphatase family.</text>
</comment>
<evidence type="ECO:0000313" key="10">
    <source>
        <dbReference type="Proteomes" id="UP001627154"/>
    </source>
</evidence>
<keyword evidence="7" id="KW-0325">Glycoprotein</keyword>
<dbReference type="EMBL" id="JBJJXI010000100">
    <property type="protein sequence ID" value="KAL3393045.1"/>
    <property type="molecule type" value="Genomic_DNA"/>
</dbReference>
<dbReference type="InterPro" id="IPR029033">
    <property type="entry name" value="His_PPase_superfam"/>
</dbReference>
<protein>
    <recommendedName>
        <fullName evidence="3">acid phosphatase</fullName>
        <ecNumber evidence="3">3.1.3.2</ecNumber>
    </recommendedName>
</protein>
<evidence type="ECO:0000256" key="7">
    <source>
        <dbReference type="ARBA" id="ARBA00023180"/>
    </source>
</evidence>
<evidence type="ECO:0000256" key="6">
    <source>
        <dbReference type="ARBA" id="ARBA00023157"/>
    </source>
</evidence>
<evidence type="ECO:0000313" key="9">
    <source>
        <dbReference type="EMBL" id="KAL3393045.1"/>
    </source>
</evidence>
<dbReference type="Proteomes" id="UP001627154">
    <property type="component" value="Unassembled WGS sequence"/>
</dbReference>
<organism evidence="9 10">
    <name type="scientific">Trichogramma kaykai</name>
    <dbReference type="NCBI Taxonomy" id="54128"/>
    <lineage>
        <taxon>Eukaryota</taxon>
        <taxon>Metazoa</taxon>
        <taxon>Ecdysozoa</taxon>
        <taxon>Arthropoda</taxon>
        <taxon>Hexapoda</taxon>
        <taxon>Insecta</taxon>
        <taxon>Pterygota</taxon>
        <taxon>Neoptera</taxon>
        <taxon>Endopterygota</taxon>
        <taxon>Hymenoptera</taxon>
        <taxon>Apocrita</taxon>
        <taxon>Proctotrupomorpha</taxon>
        <taxon>Chalcidoidea</taxon>
        <taxon>Trichogrammatidae</taxon>
        <taxon>Trichogramma</taxon>
    </lineage>
</organism>
<dbReference type="SUPFAM" id="SSF53254">
    <property type="entry name" value="Phosphoglycerate mutase-like"/>
    <property type="match status" value="1"/>
</dbReference>
<dbReference type="AlphaFoldDB" id="A0ABD2WK37"/>
<dbReference type="InterPro" id="IPR000560">
    <property type="entry name" value="His_Pase_clade-2"/>
</dbReference>
<keyword evidence="5" id="KW-0378">Hydrolase</keyword>
<dbReference type="PANTHER" id="PTHR11567:SF211">
    <property type="entry name" value="PROSTATIC ACID PHOSPHATASE"/>
    <property type="match status" value="1"/>
</dbReference>
<accession>A0ABD2WK37</accession>
<keyword evidence="6" id="KW-1015">Disulfide bond</keyword>
<dbReference type="GO" id="GO:0003993">
    <property type="term" value="F:acid phosphatase activity"/>
    <property type="evidence" value="ECO:0007669"/>
    <property type="project" value="UniProtKB-EC"/>
</dbReference>
<comment type="caution">
    <text evidence="9">The sequence shown here is derived from an EMBL/GenBank/DDBJ whole genome shotgun (WGS) entry which is preliminary data.</text>
</comment>
<evidence type="ECO:0000256" key="5">
    <source>
        <dbReference type="ARBA" id="ARBA00022801"/>
    </source>
</evidence>
<evidence type="ECO:0000256" key="8">
    <source>
        <dbReference type="SAM" id="SignalP"/>
    </source>
</evidence>
<dbReference type="PANTHER" id="PTHR11567">
    <property type="entry name" value="ACID PHOSPHATASE-RELATED"/>
    <property type="match status" value="1"/>
</dbReference>
<feature type="chain" id="PRO_5044819318" description="acid phosphatase" evidence="8">
    <location>
        <begin position="25"/>
        <end position="395"/>
    </location>
</feature>
<evidence type="ECO:0000256" key="1">
    <source>
        <dbReference type="ARBA" id="ARBA00000032"/>
    </source>
</evidence>